<keyword evidence="5 8" id="KW-0560">Oxidoreductase</keyword>
<dbReference type="InterPro" id="IPR018177">
    <property type="entry name" value="L-lactate_DH_AS"/>
</dbReference>
<dbReference type="InterPro" id="IPR022383">
    <property type="entry name" value="Lactate/malate_DH_C"/>
</dbReference>
<dbReference type="PRINTS" id="PR00086">
    <property type="entry name" value="LLDHDRGNASE"/>
</dbReference>
<dbReference type="Proteomes" id="UP000289440">
    <property type="component" value="Chromosome"/>
</dbReference>
<evidence type="ECO:0000256" key="4">
    <source>
        <dbReference type="ARBA" id="ARBA00022490"/>
    </source>
</evidence>
<feature type="binding site" evidence="10">
    <location>
        <position position="96"/>
    </location>
    <ligand>
        <name>NAD(+)</name>
        <dbReference type="ChEBI" id="CHEBI:57540"/>
    </ligand>
</feature>
<evidence type="ECO:0000256" key="9">
    <source>
        <dbReference type="PIRSR" id="PIRSR000102-1"/>
    </source>
</evidence>
<evidence type="ECO:0000256" key="1">
    <source>
        <dbReference type="ARBA" id="ARBA00004843"/>
    </source>
</evidence>
<dbReference type="HAMAP" id="MF_00488">
    <property type="entry name" value="Lactate_dehydrog"/>
    <property type="match status" value="1"/>
</dbReference>
<feature type="binding site" evidence="8">
    <location>
        <position position="89"/>
    </location>
    <ligand>
        <name>substrate</name>
    </ligand>
</feature>
<comment type="subcellular location">
    <subcellularLocation>
        <location evidence="8">Cytoplasm</location>
    </subcellularLocation>
</comment>
<dbReference type="UniPathway" id="UPA00554">
    <property type="reaction ID" value="UER00611"/>
</dbReference>
<dbReference type="GO" id="GO:0005737">
    <property type="term" value="C:cytoplasm"/>
    <property type="evidence" value="ECO:0007669"/>
    <property type="project" value="UniProtKB-SubCell"/>
</dbReference>
<dbReference type="PIRSF" id="PIRSF000102">
    <property type="entry name" value="Lac_mal_DH"/>
    <property type="match status" value="1"/>
</dbReference>
<dbReference type="KEGG" id="mnu:NCTC10166_00093"/>
<evidence type="ECO:0000259" key="12">
    <source>
        <dbReference type="Pfam" id="PF02866"/>
    </source>
</evidence>
<name>A0A449A4I2_9BACT</name>
<evidence type="ECO:0000256" key="10">
    <source>
        <dbReference type="PIRSR" id="PIRSR000102-3"/>
    </source>
</evidence>
<feature type="binding site" evidence="8">
    <location>
        <position position="66"/>
    </location>
    <ligand>
        <name>NAD(+)</name>
        <dbReference type="ChEBI" id="CHEBI:57540"/>
    </ligand>
</feature>
<feature type="binding site" evidence="8">
    <location>
        <position position="83"/>
    </location>
    <ligand>
        <name>substrate</name>
    </ligand>
</feature>
<dbReference type="PANTHER" id="PTHR43128">
    <property type="entry name" value="L-2-HYDROXYCARBOXYLATE DEHYDROGENASE (NAD(P)(+))"/>
    <property type="match status" value="1"/>
</dbReference>
<dbReference type="AlphaFoldDB" id="A0A449A4I2"/>
<dbReference type="GO" id="GO:0006096">
    <property type="term" value="P:glycolytic process"/>
    <property type="evidence" value="ECO:0007669"/>
    <property type="project" value="UniProtKB-UniRule"/>
</dbReference>
<reference evidence="13 14" key="1">
    <citation type="submission" date="2019-01" db="EMBL/GenBank/DDBJ databases">
        <authorList>
            <consortium name="Pathogen Informatics"/>
        </authorList>
    </citation>
    <scope>NUCLEOTIDE SEQUENCE [LARGE SCALE GENOMIC DNA]</scope>
    <source>
        <strain evidence="13 14">NCTC10166</strain>
    </source>
</reference>
<dbReference type="NCBIfam" id="TIGR01771">
    <property type="entry name" value="L-LDH-NAD"/>
    <property type="match status" value="1"/>
</dbReference>
<evidence type="ECO:0000256" key="8">
    <source>
        <dbReference type="HAMAP-Rule" id="MF_00488"/>
    </source>
</evidence>
<feature type="active site" description="Proton acceptor" evidence="8 9">
    <location>
        <position position="176"/>
    </location>
</feature>
<gene>
    <name evidence="8 13" type="primary">ldh</name>
    <name evidence="13" type="ORF">NCTC10166_00093</name>
</gene>
<evidence type="ECO:0000259" key="11">
    <source>
        <dbReference type="Pfam" id="PF00056"/>
    </source>
</evidence>
<evidence type="ECO:0000313" key="14">
    <source>
        <dbReference type="Proteomes" id="UP000289440"/>
    </source>
</evidence>
<feature type="binding site" evidence="8">
    <location>
        <position position="144"/>
    </location>
    <ligand>
        <name>NAD(+)</name>
        <dbReference type="ChEBI" id="CHEBI:57540"/>
    </ligand>
</feature>
<keyword evidence="4 8" id="KW-0963">Cytoplasm</keyword>
<dbReference type="GO" id="GO:0004459">
    <property type="term" value="F:L-lactate dehydrogenase (NAD+) activity"/>
    <property type="evidence" value="ECO:0007669"/>
    <property type="project" value="UniProtKB-UniRule"/>
</dbReference>
<comment type="catalytic activity">
    <reaction evidence="7 8">
        <text>(S)-lactate + NAD(+) = pyruvate + NADH + H(+)</text>
        <dbReference type="Rhea" id="RHEA:23444"/>
        <dbReference type="ChEBI" id="CHEBI:15361"/>
        <dbReference type="ChEBI" id="CHEBI:15378"/>
        <dbReference type="ChEBI" id="CHEBI:16651"/>
        <dbReference type="ChEBI" id="CHEBI:57540"/>
        <dbReference type="ChEBI" id="CHEBI:57945"/>
        <dbReference type="EC" id="1.1.1.27"/>
    </reaction>
</comment>
<dbReference type="SUPFAM" id="SSF51735">
    <property type="entry name" value="NAD(P)-binding Rossmann-fold domains"/>
    <property type="match status" value="1"/>
</dbReference>
<feature type="domain" description="Lactate/malate dehydrogenase N-terminal" evidence="11">
    <location>
        <begin position="4"/>
        <end position="143"/>
    </location>
</feature>
<evidence type="ECO:0000256" key="7">
    <source>
        <dbReference type="ARBA" id="ARBA00049258"/>
    </source>
</evidence>
<dbReference type="InterPro" id="IPR001236">
    <property type="entry name" value="Lactate/malate_DH_N"/>
</dbReference>
<accession>A0A449A4I2</accession>
<feature type="binding site" evidence="8">
    <location>
        <position position="230"/>
    </location>
    <ligand>
        <name>substrate</name>
    </ligand>
</feature>
<dbReference type="GO" id="GO:0006089">
    <property type="term" value="P:lactate metabolic process"/>
    <property type="evidence" value="ECO:0007669"/>
    <property type="project" value="TreeGrafter"/>
</dbReference>
<feature type="binding site" evidence="8">
    <location>
        <begin position="149"/>
        <end position="152"/>
    </location>
    <ligand>
        <name>substrate</name>
    </ligand>
</feature>
<dbReference type="OrthoDB" id="9802969at2"/>
<dbReference type="InterPro" id="IPR011304">
    <property type="entry name" value="L-lactate_DH"/>
</dbReference>
<feature type="binding site" evidence="8">
    <location>
        <begin position="119"/>
        <end position="121"/>
    </location>
    <ligand>
        <name>NAD(+)</name>
        <dbReference type="ChEBI" id="CHEBI:57540"/>
    </ligand>
</feature>
<comment type="function">
    <text evidence="8">Catalyzes the conversion of lactate to pyruvate.</text>
</comment>
<proteinExistence type="inferred from homology"/>
<evidence type="ECO:0000313" key="13">
    <source>
        <dbReference type="EMBL" id="VEU59138.1"/>
    </source>
</evidence>
<keyword evidence="8" id="KW-0597">Phosphoprotein</keyword>
<feature type="binding site" evidence="8 10">
    <location>
        <position position="35"/>
    </location>
    <ligand>
        <name>NAD(+)</name>
        <dbReference type="ChEBI" id="CHEBI:57540"/>
    </ligand>
</feature>
<dbReference type="Gene3D" id="3.40.50.720">
    <property type="entry name" value="NAD(P)-binding Rossmann-like Domain"/>
    <property type="match status" value="1"/>
</dbReference>
<evidence type="ECO:0000256" key="3">
    <source>
        <dbReference type="ARBA" id="ARBA00012967"/>
    </source>
</evidence>
<comment type="similarity">
    <text evidence="2 8">Belongs to the LDH/MDH superfamily. LDH family.</text>
</comment>
<dbReference type="InterPro" id="IPR015955">
    <property type="entry name" value="Lactate_DH/Glyco_Ohase_4_C"/>
</dbReference>
<dbReference type="InterPro" id="IPR036291">
    <property type="entry name" value="NAD(P)-bd_dom_sf"/>
</dbReference>
<keyword evidence="6 8" id="KW-0520">NAD</keyword>
<comment type="caution">
    <text evidence="8">Lacks conserved residue(s) required for the propagation of feature annotation.</text>
</comment>
<dbReference type="Gene3D" id="3.90.110.10">
    <property type="entry name" value="Lactate dehydrogenase/glycoside hydrolase, family 4, C-terminal"/>
    <property type="match status" value="1"/>
</dbReference>
<dbReference type="SUPFAM" id="SSF56327">
    <property type="entry name" value="LDH C-terminal domain-like"/>
    <property type="match status" value="1"/>
</dbReference>
<organism evidence="13 14">
    <name type="scientific">Mesomycoplasma neurolyticum</name>
    <dbReference type="NCBI Taxonomy" id="2120"/>
    <lineage>
        <taxon>Bacteria</taxon>
        <taxon>Bacillati</taxon>
        <taxon>Mycoplasmatota</taxon>
        <taxon>Mycoplasmoidales</taxon>
        <taxon>Metamycoplasmataceae</taxon>
        <taxon>Mesomycoplasma</taxon>
    </lineage>
</organism>
<dbReference type="InterPro" id="IPR001557">
    <property type="entry name" value="L-lactate/malate_DH"/>
</dbReference>
<comment type="pathway">
    <text evidence="1 8">Fermentation; pyruvate fermentation to lactate; (S)-lactate from pyruvate: step 1/1.</text>
</comment>
<feature type="binding site" evidence="8">
    <location>
        <position position="14"/>
    </location>
    <ligand>
        <name>NAD(+)</name>
        <dbReference type="ChEBI" id="CHEBI:57540"/>
    </ligand>
</feature>
<comment type="subunit">
    <text evidence="8">Homotetramer.</text>
</comment>
<sequence>MKTTKIILIGAGAVGTAFVYSSINQGLAGEYGIIDQFDNPRDGNVLDFEDVIFPSTKPYKVYAADYKDVKDADFIVITAGRPQKPGETRLEMVKDNAEVMRNIARQVRDNGFKGITVIASNPVDIITWVYIKETGFDYKKVIGSGTILDTSRLRYLLSQKTGVSTDNIEAFVLGEHGDSSLVNYSGFRIAGMPFSKFEKISGINATNYEKDVEFPVSRKAYKIIERKRATFWGIGACLAKIVRSVQADSKIVLPVGVLLNGEYGYNDVVAGVPAILGANGIEKVMEIELNDKEKAKLDNSINVIKKSIDIVR</sequence>
<keyword evidence="14" id="KW-1185">Reference proteome</keyword>
<feature type="domain" description="Lactate/malate dehydrogenase C-terminal" evidence="12">
    <location>
        <begin position="146"/>
        <end position="309"/>
    </location>
</feature>
<dbReference type="NCBIfam" id="NF000824">
    <property type="entry name" value="PRK00066.1"/>
    <property type="match status" value="1"/>
</dbReference>
<evidence type="ECO:0000256" key="6">
    <source>
        <dbReference type="ARBA" id="ARBA00023027"/>
    </source>
</evidence>
<evidence type="ECO:0000256" key="5">
    <source>
        <dbReference type="ARBA" id="ARBA00023002"/>
    </source>
</evidence>
<dbReference type="RefSeq" id="WP_129719536.1">
    <property type="nucleotide sequence ID" value="NZ_LR214951.1"/>
</dbReference>
<dbReference type="EC" id="1.1.1.27" evidence="3 8"/>
<feature type="binding site" evidence="8">
    <location>
        <begin position="121"/>
        <end position="124"/>
    </location>
    <ligand>
        <name>substrate</name>
    </ligand>
</feature>
<dbReference type="PANTHER" id="PTHR43128:SF16">
    <property type="entry name" value="L-LACTATE DEHYDROGENASE"/>
    <property type="match status" value="1"/>
</dbReference>
<protein>
    <recommendedName>
        <fullName evidence="3 8">L-lactate dehydrogenase</fullName>
        <shortName evidence="8">L-LDH</shortName>
        <ecNumber evidence="3 8">1.1.1.27</ecNumber>
    </recommendedName>
</protein>
<feature type="modified residue" description="Phosphotyrosine" evidence="8">
    <location>
        <position position="221"/>
    </location>
</feature>
<feature type="binding site" evidence="10">
    <location>
        <begin position="10"/>
        <end position="15"/>
    </location>
    <ligand>
        <name>NAD(+)</name>
        <dbReference type="ChEBI" id="CHEBI:57540"/>
    </ligand>
</feature>
<dbReference type="PROSITE" id="PS00064">
    <property type="entry name" value="L_LDH"/>
    <property type="match status" value="1"/>
</dbReference>
<dbReference type="Pfam" id="PF02866">
    <property type="entry name" value="Ldh_1_C"/>
    <property type="match status" value="1"/>
</dbReference>
<dbReference type="EMBL" id="LR214951">
    <property type="protein sequence ID" value="VEU59138.1"/>
    <property type="molecule type" value="Genomic_DNA"/>
</dbReference>
<dbReference type="CDD" id="cd05291">
    <property type="entry name" value="HicDH_like"/>
    <property type="match status" value="1"/>
</dbReference>
<dbReference type="Pfam" id="PF00056">
    <property type="entry name" value="Ldh_1_N"/>
    <property type="match status" value="1"/>
</dbReference>
<evidence type="ECO:0000256" key="2">
    <source>
        <dbReference type="ARBA" id="ARBA00006054"/>
    </source>
</evidence>